<dbReference type="PIRSF" id="PIRSF001221">
    <property type="entry name" value="Amidase_fungi"/>
    <property type="match status" value="1"/>
</dbReference>
<feature type="active site" description="Charge relay system" evidence="5">
    <location>
        <position position="137"/>
    </location>
</feature>
<dbReference type="OrthoDB" id="6428749at2759"/>
<feature type="domain" description="Amidase" evidence="7">
    <location>
        <begin position="82"/>
        <end position="524"/>
    </location>
</feature>
<dbReference type="AlphaFoldDB" id="A0A0D2J2C1"/>
<evidence type="ECO:0000256" key="3">
    <source>
        <dbReference type="ARBA" id="ARBA00012922"/>
    </source>
</evidence>
<dbReference type="HOGENOM" id="CLU_009600_9_2_1"/>
<evidence type="ECO:0000256" key="1">
    <source>
        <dbReference type="ARBA" id="ARBA00001311"/>
    </source>
</evidence>
<dbReference type="RefSeq" id="XP_013270176.1">
    <property type="nucleotide sequence ID" value="XM_013414722.1"/>
</dbReference>
<dbReference type="VEuPathDB" id="FungiDB:Z518_06590"/>
<dbReference type="GO" id="GO:0004040">
    <property type="term" value="F:amidase activity"/>
    <property type="evidence" value="ECO:0007669"/>
    <property type="project" value="UniProtKB-EC"/>
</dbReference>
<feature type="active site" description="Acyl-ester intermediate" evidence="5">
    <location>
        <position position="236"/>
    </location>
</feature>
<keyword evidence="9" id="KW-1185">Reference proteome</keyword>
<dbReference type="EC" id="3.5.1.4" evidence="3"/>
<dbReference type="InterPro" id="IPR036928">
    <property type="entry name" value="AS_sf"/>
</dbReference>
<evidence type="ECO:0000256" key="2">
    <source>
        <dbReference type="ARBA" id="ARBA00009199"/>
    </source>
</evidence>
<dbReference type="PANTHER" id="PTHR46072:SF11">
    <property type="entry name" value="AMIDASE-RELATED"/>
    <property type="match status" value="1"/>
</dbReference>
<proteinExistence type="inferred from homology"/>
<evidence type="ECO:0000256" key="4">
    <source>
        <dbReference type="ARBA" id="ARBA00022801"/>
    </source>
</evidence>
<feature type="binding site" evidence="6">
    <location>
        <position position="186"/>
    </location>
    <ligand>
        <name>substrate</name>
    </ligand>
</feature>
<sequence>MAISHSSRWEDIAAAKAAALMATIPAKWVIPADILPSSKQLDVTAFPQTSGWFTTEELEITSSTSSEIVDKVRTRTWSAKAVTSAFCKRAAAAHQLTNCLSETMFPEALASADVLDKALTQTGRVVGPLHGLPISIKDNFNVVGKDSTVGFVSWCNKPHQQNSVLVDLLKSLGAVVYVKTNVPTAMMMPETVNNTFGRTLNPLRRTLSPGGSSGGEAALLAFQGSPLGVGTDIGGSLRIPASATGIFTLRPSLGRFPTGGCTSGLAGQESVNSVNGPMGPALSDLSLFAKSVVDAQPWLKDPKALPIPWRQVTLPKRLKLGVIWNDGCVTPTPPVQRALKATVEKLRQAGHEVVEWDGTSHSRALSILSRFFVADGGKSCRKALESVKEPFHAQMKTYEEATEMGCYDLWQLHLERNKLCQEYLDRWAETGIDGILSPTTPFSTVEHGKYKHVGYTAIWNILDYAVVNFPSSVKVDQDQDLVVDGFTPLSDLDTEVKTEYNPSAVHGMPVGLQIVGRRLEEEKTIAMAEVILEALRR</sequence>
<name>A0A0D2J2C1_9EURO</name>
<organism evidence="8 9">
    <name type="scientific">Rhinocladiella mackenziei CBS 650.93</name>
    <dbReference type="NCBI Taxonomy" id="1442369"/>
    <lineage>
        <taxon>Eukaryota</taxon>
        <taxon>Fungi</taxon>
        <taxon>Dikarya</taxon>
        <taxon>Ascomycota</taxon>
        <taxon>Pezizomycotina</taxon>
        <taxon>Eurotiomycetes</taxon>
        <taxon>Chaetothyriomycetidae</taxon>
        <taxon>Chaetothyriales</taxon>
        <taxon>Herpotrichiellaceae</taxon>
        <taxon>Rhinocladiella</taxon>
    </lineage>
</organism>
<reference evidence="8 9" key="1">
    <citation type="submission" date="2015-01" db="EMBL/GenBank/DDBJ databases">
        <title>The Genome Sequence of Rhinocladiella mackenzie CBS 650.93.</title>
        <authorList>
            <consortium name="The Broad Institute Genomics Platform"/>
            <person name="Cuomo C."/>
            <person name="de Hoog S."/>
            <person name="Gorbushina A."/>
            <person name="Stielow B."/>
            <person name="Teixiera M."/>
            <person name="Abouelleil A."/>
            <person name="Chapman S.B."/>
            <person name="Priest M."/>
            <person name="Young S.K."/>
            <person name="Wortman J."/>
            <person name="Nusbaum C."/>
            <person name="Birren B."/>
        </authorList>
    </citation>
    <scope>NUCLEOTIDE SEQUENCE [LARGE SCALE GENOMIC DNA]</scope>
    <source>
        <strain evidence="8 9">CBS 650.93</strain>
    </source>
</reference>
<evidence type="ECO:0000256" key="6">
    <source>
        <dbReference type="PIRSR" id="PIRSR001221-2"/>
    </source>
</evidence>
<dbReference type="InterPro" id="IPR023631">
    <property type="entry name" value="Amidase_dom"/>
</dbReference>
<dbReference type="Gene3D" id="3.90.1300.10">
    <property type="entry name" value="Amidase signature (AS) domain"/>
    <property type="match status" value="1"/>
</dbReference>
<dbReference type="SUPFAM" id="SSF75304">
    <property type="entry name" value="Amidase signature (AS) enzymes"/>
    <property type="match status" value="1"/>
</dbReference>
<evidence type="ECO:0000256" key="5">
    <source>
        <dbReference type="PIRSR" id="PIRSR001221-1"/>
    </source>
</evidence>
<dbReference type="Proteomes" id="UP000053617">
    <property type="component" value="Unassembled WGS sequence"/>
</dbReference>
<dbReference type="STRING" id="1442369.A0A0D2J2C1"/>
<evidence type="ECO:0000313" key="9">
    <source>
        <dbReference type="Proteomes" id="UP000053617"/>
    </source>
</evidence>
<dbReference type="InterPro" id="IPR020556">
    <property type="entry name" value="Amidase_CS"/>
</dbReference>
<feature type="binding site" evidence="6">
    <location>
        <position position="212"/>
    </location>
    <ligand>
        <name>substrate</name>
    </ligand>
</feature>
<comment type="catalytic activity">
    <reaction evidence="1">
        <text>a monocarboxylic acid amide + H2O = a monocarboxylate + NH4(+)</text>
        <dbReference type="Rhea" id="RHEA:12020"/>
        <dbReference type="ChEBI" id="CHEBI:15377"/>
        <dbReference type="ChEBI" id="CHEBI:28938"/>
        <dbReference type="ChEBI" id="CHEBI:35757"/>
        <dbReference type="ChEBI" id="CHEBI:83628"/>
        <dbReference type="EC" id="3.5.1.4"/>
    </reaction>
</comment>
<gene>
    <name evidence="8" type="ORF">Z518_06590</name>
</gene>
<dbReference type="PROSITE" id="PS00571">
    <property type="entry name" value="AMIDASES"/>
    <property type="match status" value="1"/>
</dbReference>
<feature type="active site" description="Charge relay system" evidence="5">
    <location>
        <position position="212"/>
    </location>
</feature>
<keyword evidence="4" id="KW-0378">Hydrolase</keyword>
<comment type="similarity">
    <text evidence="2">Belongs to the amidase family.</text>
</comment>
<dbReference type="PANTHER" id="PTHR46072">
    <property type="entry name" value="AMIDASE-RELATED-RELATED"/>
    <property type="match status" value="1"/>
</dbReference>
<protein>
    <recommendedName>
        <fullName evidence="3">amidase</fullName>
        <ecNumber evidence="3">3.5.1.4</ecNumber>
    </recommendedName>
</protein>
<dbReference type="EMBL" id="KN847479">
    <property type="protein sequence ID" value="KIX03040.1"/>
    <property type="molecule type" value="Genomic_DNA"/>
</dbReference>
<feature type="binding site" evidence="6">
    <location>
        <begin position="233"/>
        <end position="236"/>
    </location>
    <ligand>
        <name>substrate</name>
    </ligand>
</feature>
<dbReference type="GeneID" id="25294661"/>
<evidence type="ECO:0000313" key="8">
    <source>
        <dbReference type="EMBL" id="KIX03040.1"/>
    </source>
</evidence>
<evidence type="ECO:0000259" key="7">
    <source>
        <dbReference type="Pfam" id="PF01425"/>
    </source>
</evidence>
<dbReference type="Pfam" id="PF01425">
    <property type="entry name" value="Amidase"/>
    <property type="match status" value="1"/>
</dbReference>
<accession>A0A0D2J2C1</accession>